<feature type="region of interest" description="Disordered" evidence="1">
    <location>
        <begin position="164"/>
        <end position="288"/>
    </location>
</feature>
<dbReference type="Proteomes" id="UP000226192">
    <property type="component" value="Unassembled WGS sequence"/>
</dbReference>
<evidence type="ECO:0000256" key="1">
    <source>
        <dbReference type="SAM" id="MobiDB-lite"/>
    </source>
</evidence>
<dbReference type="EMBL" id="NJET01000007">
    <property type="protein sequence ID" value="PHH66477.1"/>
    <property type="molecule type" value="Genomic_DNA"/>
</dbReference>
<proteinExistence type="predicted"/>
<protein>
    <submittedName>
        <fullName evidence="2">Uncharacterized protein</fullName>
    </submittedName>
</protein>
<sequence>MTLTKRVVGFQGSNLGSSRPLTLSNNNNIINNNNNNMMGNPARANTNNGVASAWPASGFLTPPSSPQSGRHVSSLSSSQSDRRLSHLASPQSSRHSHSLPSSQSDRQLDRPSSLQSSRSLSPLSSPQSSRLISPLSPRITRPTSGIKRLIQGGIIAANRQAVRNEAAVTSQPTNSRPSTPDGPRRLPVAARRTRPESPALPGRPATADAGTSRPPGLPNGLPPTGQVMPLRSRPVASSQQRGRGPDGLPSYQEATRNPGAYPQVRDGMPSYDPAAHGLPSYKEATSSR</sequence>
<name>A0A2C5YCN5_9HYPO</name>
<dbReference type="AlphaFoldDB" id="A0A2C5YCN5"/>
<keyword evidence="3" id="KW-1185">Reference proteome</keyword>
<feature type="compositionally biased region" description="Low complexity" evidence="1">
    <location>
        <begin position="68"/>
        <end position="79"/>
    </location>
</feature>
<feature type="compositionally biased region" description="Polar residues" evidence="1">
    <location>
        <begin position="167"/>
        <end position="178"/>
    </location>
</feature>
<evidence type="ECO:0000313" key="2">
    <source>
        <dbReference type="EMBL" id="PHH66477.1"/>
    </source>
</evidence>
<gene>
    <name evidence="2" type="ORF">CDD81_6952</name>
</gene>
<feature type="compositionally biased region" description="Low complexity" evidence="1">
    <location>
        <begin position="86"/>
        <end position="139"/>
    </location>
</feature>
<reference evidence="2 3" key="1">
    <citation type="submission" date="2017-06" db="EMBL/GenBank/DDBJ databases">
        <title>Ant-infecting Ophiocordyceps genomes reveal a high diversity of potential behavioral manipulation genes and a possible major role for enterotoxins.</title>
        <authorList>
            <person name="De Bekker C."/>
            <person name="Evans H.C."/>
            <person name="Brachmann A."/>
            <person name="Hughes D.P."/>
        </authorList>
    </citation>
    <scope>NUCLEOTIDE SEQUENCE [LARGE SCALE GENOMIC DNA]</scope>
    <source>
        <strain evidence="2 3">Map64</strain>
    </source>
</reference>
<accession>A0A2C5YCN5</accession>
<evidence type="ECO:0000313" key="3">
    <source>
        <dbReference type="Proteomes" id="UP000226192"/>
    </source>
</evidence>
<feature type="region of interest" description="Disordered" evidence="1">
    <location>
        <begin position="32"/>
        <end position="144"/>
    </location>
</feature>
<organism evidence="2 3">
    <name type="scientific">Ophiocordyceps australis</name>
    <dbReference type="NCBI Taxonomy" id="1399860"/>
    <lineage>
        <taxon>Eukaryota</taxon>
        <taxon>Fungi</taxon>
        <taxon>Dikarya</taxon>
        <taxon>Ascomycota</taxon>
        <taxon>Pezizomycotina</taxon>
        <taxon>Sordariomycetes</taxon>
        <taxon>Hypocreomycetidae</taxon>
        <taxon>Hypocreales</taxon>
        <taxon>Ophiocordycipitaceae</taxon>
        <taxon>Ophiocordyceps</taxon>
    </lineage>
</organism>
<comment type="caution">
    <text evidence="2">The sequence shown here is derived from an EMBL/GenBank/DDBJ whole genome shotgun (WGS) entry which is preliminary data.</text>
</comment>